<organism evidence="6 7">
    <name type="scientific">Pedococcus dokdonensis</name>
    <dbReference type="NCBI Taxonomy" id="443156"/>
    <lineage>
        <taxon>Bacteria</taxon>
        <taxon>Bacillati</taxon>
        <taxon>Actinomycetota</taxon>
        <taxon>Actinomycetes</taxon>
        <taxon>Micrococcales</taxon>
        <taxon>Intrasporangiaceae</taxon>
        <taxon>Pedococcus</taxon>
    </lineage>
</organism>
<evidence type="ECO:0000256" key="1">
    <source>
        <dbReference type="ARBA" id="ARBA00010401"/>
    </source>
</evidence>
<dbReference type="Pfam" id="PF01704">
    <property type="entry name" value="UDPGP"/>
    <property type="match status" value="1"/>
</dbReference>
<dbReference type="AlphaFoldDB" id="A0A1H0SDV4"/>
<dbReference type="InterPro" id="IPR029044">
    <property type="entry name" value="Nucleotide-diphossugar_trans"/>
</dbReference>
<evidence type="ECO:0000313" key="6">
    <source>
        <dbReference type="EMBL" id="SDP39982.1"/>
    </source>
</evidence>
<evidence type="ECO:0000313" key="7">
    <source>
        <dbReference type="Proteomes" id="UP000199077"/>
    </source>
</evidence>
<dbReference type="OrthoDB" id="9804758at2"/>
<name>A0A1H0SDV4_9MICO</name>
<feature type="binding site" evidence="5">
    <location>
        <position position="362"/>
    </location>
    <ligand>
        <name>UTP</name>
        <dbReference type="ChEBI" id="CHEBI:46398"/>
    </ligand>
</feature>
<feature type="binding site" evidence="5">
    <location>
        <position position="91"/>
    </location>
    <ligand>
        <name>UTP</name>
        <dbReference type="ChEBI" id="CHEBI:46398"/>
    </ligand>
</feature>
<feature type="binding site" evidence="4">
    <location>
        <position position="185"/>
    </location>
    <ligand>
        <name>substrate</name>
    </ligand>
</feature>
<dbReference type="InterPro" id="IPR016267">
    <property type="entry name" value="UDPGP_trans"/>
</dbReference>
<dbReference type="SUPFAM" id="SSF53448">
    <property type="entry name" value="Nucleotide-diphospho-sugar transferases"/>
    <property type="match status" value="1"/>
</dbReference>
<dbReference type="InterPro" id="IPR002618">
    <property type="entry name" value="UDPGP_fam"/>
</dbReference>
<feature type="binding site" evidence="5">
    <location>
        <position position="215"/>
    </location>
    <ligand>
        <name>UTP</name>
        <dbReference type="ChEBI" id="CHEBI:46398"/>
    </ligand>
</feature>
<keyword evidence="7" id="KW-1185">Reference proteome</keyword>
<feature type="binding site" evidence="5">
    <location>
        <position position="156"/>
    </location>
    <ligand>
        <name>UTP</name>
        <dbReference type="ChEBI" id="CHEBI:46398"/>
    </ligand>
</feature>
<accession>A0A1H0SDV4</accession>
<dbReference type="GO" id="GO:0006011">
    <property type="term" value="P:UDP-alpha-D-glucose metabolic process"/>
    <property type="evidence" value="ECO:0007669"/>
    <property type="project" value="InterPro"/>
</dbReference>
<dbReference type="Gene3D" id="2.160.10.10">
    <property type="entry name" value="Hexapeptide repeat proteins"/>
    <property type="match status" value="1"/>
</dbReference>
<keyword evidence="2 6" id="KW-0808">Transferase</keyword>
<dbReference type="STRING" id="443156.SAMN04489867_2322"/>
<evidence type="ECO:0000256" key="4">
    <source>
        <dbReference type="PIRSR" id="PIRSR000806-1"/>
    </source>
</evidence>
<dbReference type="FunFam" id="2.160.10.10:FF:000001">
    <property type="entry name" value="UTP--glucose-1-phosphate uridylyltransferase"/>
    <property type="match status" value="1"/>
</dbReference>
<sequence>MSKDGLAQAVERMTQRGVDPLAVHVFEDAYAQLEGGNTGLIPEADIDPLTDVPRLEDLEADADQLAEALAHTAVVKLNGGLGTSMGLSGPKSVLEVRDGLTFLDVVARQVLALREQHGVQVPLVLMNSFRTRDQSLEVLAAYDDLPVDGLPLDFLQNAEPKLRADDLTPVSWPDDPDLEWCPPGHGDVYVALAASGVLQALRDKGFRYAFLSNSDNLGATCDPAIPAWMARESITYVSEVCERTVNDRKGGHLAVRRSDGRVVLRERAMVAPEDEQYFEDTDRHALFHANNLWVDLDELHEQLRARDGVLGLPIIINRKTVDPSRKDSTPVIQVESAMGTAIEVFDGSRAVHVPRRRFRPVKTTNELLLLRSDLYGFGDGHEVVAQTDRPDPRVDLDEHYTLIDDFDARFPEDAPSLVECTSLAVRGDVTFGAGVRCVGDVVVEAEEARRIPDGSTLDARETVAP</sequence>
<reference evidence="7" key="1">
    <citation type="submission" date="2016-10" db="EMBL/GenBank/DDBJ databases">
        <authorList>
            <person name="Varghese N."/>
            <person name="Submissions S."/>
        </authorList>
    </citation>
    <scope>NUCLEOTIDE SEQUENCE [LARGE SCALE GENOMIC DNA]</scope>
    <source>
        <strain evidence="7">DSM 22329</strain>
    </source>
</reference>
<dbReference type="RefSeq" id="WP_091785503.1">
    <property type="nucleotide sequence ID" value="NZ_LT629711.1"/>
</dbReference>
<dbReference type="EMBL" id="LT629711">
    <property type="protein sequence ID" value="SDP39982.1"/>
    <property type="molecule type" value="Genomic_DNA"/>
</dbReference>
<evidence type="ECO:0000256" key="3">
    <source>
        <dbReference type="ARBA" id="ARBA00022695"/>
    </source>
</evidence>
<dbReference type="Proteomes" id="UP000199077">
    <property type="component" value="Chromosome I"/>
</dbReference>
<dbReference type="Gene3D" id="3.90.550.10">
    <property type="entry name" value="Spore Coat Polysaccharide Biosynthesis Protein SpsA, Chain A"/>
    <property type="match status" value="1"/>
</dbReference>
<dbReference type="GO" id="GO:0003983">
    <property type="term" value="F:UTP:glucose-1-phosphate uridylyltransferase activity"/>
    <property type="evidence" value="ECO:0007669"/>
    <property type="project" value="InterPro"/>
</dbReference>
<keyword evidence="3 6" id="KW-0548">Nucleotidyltransferase</keyword>
<evidence type="ECO:0000256" key="5">
    <source>
        <dbReference type="PIRSR" id="PIRSR000806-2"/>
    </source>
</evidence>
<dbReference type="PANTHER" id="PTHR43511">
    <property type="match status" value="1"/>
</dbReference>
<feature type="binding site" evidence="5">
    <location>
        <position position="184"/>
    </location>
    <ligand>
        <name>UTP</name>
        <dbReference type="ChEBI" id="CHEBI:46398"/>
    </ligand>
</feature>
<proteinExistence type="inferred from homology"/>
<comment type="similarity">
    <text evidence="1">Belongs to the UDPGP type 1 family.</text>
</comment>
<evidence type="ECO:0000256" key="2">
    <source>
        <dbReference type="ARBA" id="ARBA00022679"/>
    </source>
</evidence>
<dbReference type="PIRSF" id="PIRSF000806">
    <property type="entry name" value="UDPGP"/>
    <property type="match status" value="1"/>
</dbReference>
<protein>
    <submittedName>
        <fullName evidence="6">UTP--glucose-1-phosphate uridylyltransferase</fullName>
    </submittedName>
</protein>
<gene>
    <name evidence="6" type="ORF">SAMN04489867_2322</name>
</gene>